<feature type="domain" description="DUF1543" evidence="1">
    <location>
        <begin position="15"/>
        <end position="66"/>
    </location>
</feature>
<evidence type="ECO:0000313" key="2">
    <source>
        <dbReference type="EMBL" id="PCK33724.1"/>
    </source>
</evidence>
<dbReference type="InterPro" id="IPR011440">
    <property type="entry name" value="DUF1543"/>
</dbReference>
<sequence>MKLFVVYLGGRIQGCHIEMHDVRFVAANSIEEAYPKLKQQWVGDKNSVHMDSYTIIEHADGYAVELTEDAVQQSERLYFVNLGGYKPDSLAEAHDFGLFVATSAEQAKTKAKAYLLNGFSHIHKDDLHDVDDCFAIDLFDQQLNIKLTHSGQSTPLTPLWFGYHPL</sequence>
<organism evidence="2 3">
    <name type="scientific">Pseudoalteromonas piscicida</name>
    <dbReference type="NCBI Taxonomy" id="43662"/>
    <lineage>
        <taxon>Bacteria</taxon>
        <taxon>Pseudomonadati</taxon>
        <taxon>Pseudomonadota</taxon>
        <taxon>Gammaproteobacteria</taxon>
        <taxon>Alteromonadales</taxon>
        <taxon>Pseudoalteromonadaceae</taxon>
        <taxon>Pseudoalteromonas</taxon>
    </lineage>
</organism>
<comment type="caution">
    <text evidence="2">The sequence shown here is derived from an EMBL/GenBank/DDBJ whole genome shotgun (WGS) entry which is preliminary data.</text>
</comment>
<feature type="domain" description="DUF1543" evidence="1">
    <location>
        <begin position="90"/>
        <end position="137"/>
    </location>
</feature>
<proteinExistence type="predicted"/>
<dbReference type="Proteomes" id="UP000228621">
    <property type="component" value="Unassembled WGS sequence"/>
</dbReference>
<gene>
    <name evidence="2" type="ORF">CEX98_00130</name>
</gene>
<evidence type="ECO:0000313" key="3">
    <source>
        <dbReference type="Proteomes" id="UP000228621"/>
    </source>
</evidence>
<evidence type="ECO:0000259" key="1">
    <source>
        <dbReference type="Pfam" id="PF07566"/>
    </source>
</evidence>
<dbReference type="RefSeq" id="WP_099640122.1">
    <property type="nucleotide sequence ID" value="NZ_NKHF01000001.1"/>
</dbReference>
<dbReference type="EMBL" id="NKHF01000001">
    <property type="protein sequence ID" value="PCK33724.1"/>
    <property type="molecule type" value="Genomic_DNA"/>
</dbReference>
<reference evidence="3" key="1">
    <citation type="journal article" date="2019" name="Genome Announc.">
        <title>Draft Genome Sequence of Pseudoalteromonas piscicida Strain 36Y ROTHPW, an Hypersaline Seawater Isolate from the South Coast of Sonora, Mexico.</title>
        <authorList>
            <person name="Sanchez-Diaz R."/>
            <person name="Molina-Garza Z.J."/>
            <person name="Cruz-Suarez L.E."/>
            <person name="Selvin J."/>
            <person name="Kiran G.S."/>
            <person name="Ibarra-Gamez J.C."/>
            <person name="Gomez-Gil B."/>
            <person name="Galaviz-Silva L."/>
        </authorList>
    </citation>
    <scope>NUCLEOTIDE SEQUENCE [LARGE SCALE GENOMIC DNA]</scope>
    <source>
        <strain evidence="3">36Y_RITHPW</strain>
    </source>
</reference>
<dbReference type="Gene3D" id="3.10.20.10">
    <property type="match status" value="2"/>
</dbReference>
<dbReference type="OrthoDB" id="850243at2"/>
<dbReference type="Pfam" id="PF07566">
    <property type="entry name" value="DUF1543"/>
    <property type="match status" value="2"/>
</dbReference>
<accession>A0A2A5JW74</accession>
<protein>
    <recommendedName>
        <fullName evidence="1">DUF1543 domain-containing protein</fullName>
    </recommendedName>
</protein>
<dbReference type="AlphaFoldDB" id="A0A2A5JW74"/>
<name>A0A2A5JW74_PSEO7</name>
<keyword evidence="3" id="KW-1185">Reference proteome</keyword>